<gene>
    <name evidence="4" type="ORF">AOQ84DRAFT_442729</name>
</gene>
<name>A0A8E2ESC0_9PEZI</name>
<evidence type="ECO:0000259" key="3">
    <source>
        <dbReference type="PROSITE" id="PS50157"/>
    </source>
</evidence>
<evidence type="ECO:0000256" key="1">
    <source>
        <dbReference type="PROSITE-ProRule" id="PRU00042"/>
    </source>
</evidence>
<feature type="compositionally biased region" description="Polar residues" evidence="2">
    <location>
        <begin position="254"/>
        <end position="263"/>
    </location>
</feature>
<evidence type="ECO:0000256" key="2">
    <source>
        <dbReference type="SAM" id="MobiDB-lite"/>
    </source>
</evidence>
<feature type="compositionally biased region" description="Polar residues" evidence="2">
    <location>
        <begin position="524"/>
        <end position="533"/>
    </location>
</feature>
<dbReference type="EMBL" id="KV750731">
    <property type="protein sequence ID" value="OCL03448.1"/>
    <property type="molecule type" value="Genomic_DNA"/>
</dbReference>
<feature type="compositionally biased region" description="Polar residues" evidence="2">
    <location>
        <begin position="1"/>
        <end position="13"/>
    </location>
</feature>
<feature type="region of interest" description="Disordered" evidence="2">
    <location>
        <begin position="1"/>
        <end position="61"/>
    </location>
</feature>
<proteinExistence type="predicted"/>
<keyword evidence="1" id="KW-0479">Metal-binding</keyword>
<feature type="compositionally biased region" description="Low complexity" evidence="2">
    <location>
        <begin position="40"/>
        <end position="54"/>
    </location>
</feature>
<feature type="region of interest" description="Disordered" evidence="2">
    <location>
        <begin position="239"/>
        <end position="263"/>
    </location>
</feature>
<evidence type="ECO:0000313" key="4">
    <source>
        <dbReference type="EMBL" id="OCL03448.1"/>
    </source>
</evidence>
<dbReference type="PROSITE" id="PS00028">
    <property type="entry name" value="ZINC_FINGER_C2H2_1"/>
    <property type="match status" value="1"/>
</dbReference>
<keyword evidence="1" id="KW-0862">Zinc</keyword>
<feature type="region of interest" description="Disordered" evidence="2">
    <location>
        <begin position="505"/>
        <end position="583"/>
    </location>
</feature>
<dbReference type="Gene3D" id="3.30.160.60">
    <property type="entry name" value="Classic Zinc Finger"/>
    <property type="match status" value="1"/>
</dbReference>
<sequence>MASLEQTPSSTHYNPHRKLPVKRSLSGKCVRPTAQHAAGPLSSQPSPSQLSFPPRNSSQPSAIETACFNEQHQHFLRKYRAEDIIRGHELAKQKHLFGLLRDLLNHNAADVHAGLRFAEDGALDFFDAFKNFRGSDVLDARTAIIGNLDGTTNAADITGTADVNPDTWRDSGYQSRPASKLRYSAGSITLPNIPLENSQLLVDHPSAQNSHQHDPFSVNKVANPDSSTALFAEPRRLQPFNSPHHLLTPYDPPTGSTSYSPGETSKVSQLREYECTYCPKDFVRARDCLNHEEAHHNQEKKWTCPHCPLQTDTQKGIARHHRKTHNCPSQGCSQKETVEDLSKPKTACACPYCGYLFQGESSFKERSDHVESIHYKGDVLKKRGDLDYTKMILSLLRRKELDGPWKIFIAEKSNRALTWTADKARAIVTDLEKGTFPKGVHALVQEVYGMSTEVSAELDESRKSAVAYQTSSSKMHFPNQPVPRVPRYPVKPLNLNLAKAALPSSYDVQMESPSEDENEYSRHMTANRTSGSSPRLRPDQSASRVPSGYSGIAYQHSATAMAKSPSNLPPRKPDRSRNVTPNRSYIRQNVFMGSDTNSSRNESLSYDNPREDTVNTVASLVTQPVCGPQEYLGERYVTMPDLETNSIPSPSEHGIGLDMSMDSTSQGFPPVTISGAYYNLELQPPSSPSPWSQH</sequence>
<dbReference type="AlphaFoldDB" id="A0A8E2ESC0"/>
<keyword evidence="1" id="KW-0863">Zinc-finger</keyword>
<protein>
    <recommendedName>
        <fullName evidence="3">C2H2-type domain-containing protein</fullName>
    </recommendedName>
</protein>
<dbReference type="SMART" id="SM00355">
    <property type="entry name" value="ZnF_C2H2"/>
    <property type="match status" value="3"/>
</dbReference>
<feature type="domain" description="C2H2-type" evidence="3">
    <location>
        <begin position="273"/>
        <end position="301"/>
    </location>
</feature>
<dbReference type="PROSITE" id="PS50157">
    <property type="entry name" value="ZINC_FINGER_C2H2_2"/>
    <property type="match status" value="1"/>
</dbReference>
<keyword evidence="5" id="KW-1185">Reference proteome</keyword>
<dbReference type="Proteomes" id="UP000250140">
    <property type="component" value="Unassembled WGS sequence"/>
</dbReference>
<organism evidence="4 5">
    <name type="scientific">Glonium stellatum</name>
    <dbReference type="NCBI Taxonomy" id="574774"/>
    <lineage>
        <taxon>Eukaryota</taxon>
        <taxon>Fungi</taxon>
        <taxon>Dikarya</taxon>
        <taxon>Ascomycota</taxon>
        <taxon>Pezizomycotina</taxon>
        <taxon>Dothideomycetes</taxon>
        <taxon>Pleosporomycetidae</taxon>
        <taxon>Gloniales</taxon>
        <taxon>Gloniaceae</taxon>
        <taxon>Glonium</taxon>
    </lineage>
</organism>
<accession>A0A8E2ESC0</accession>
<reference evidence="4 5" key="1">
    <citation type="journal article" date="2016" name="Nat. Commun.">
        <title>Ectomycorrhizal ecology is imprinted in the genome of the dominant symbiotic fungus Cenococcum geophilum.</title>
        <authorList>
            <consortium name="DOE Joint Genome Institute"/>
            <person name="Peter M."/>
            <person name="Kohler A."/>
            <person name="Ohm R.A."/>
            <person name="Kuo A."/>
            <person name="Krutzmann J."/>
            <person name="Morin E."/>
            <person name="Arend M."/>
            <person name="Barry K.W."/>
            <person name="Binder M."/>
            <person name="Choi C."/>
            <person name="Clum A."/>
            <person name="Copeland A."/>
            <person name="Grisel N."/>
            <person name="Haridas S."/>
            <person name="Kipfer T."/>
            <person name="LaButti K."/>
            <person name="Lindquist E."/>
            <person name="Lipzen A."/>
            <person name="Maire R."/>
            <person name="Meier B."/>
            <person name="Mihaltcheva S."/>
            <person name="Molinier V."/>
            <person name="Murat C."/>
            <person name="Poggeler S."/>
            <person name="Quandt C.A."/>
            <person name="Sperisen C."/>
            <person name="Tritt A."/>
            <person name="Tisserant E."/>
            <person name="Crous P.W."/>
            <person name="Henrissat B."/>
            <person name="Nehls U."/>
            <person name="Egli S."/>
            <person name="Spatafora J.W."/>
            <person name="Grigoriev I.V."/>
            <person name="Martin F.M."/>
        </authorList>
    </citation>
    <scope>NUCLEOTIDE SEQUENCE [LARGE SCALE GENOMIC DNA]</scope>
    <source>
        <strain evidence="4 5">CBS 207.34</strain>
    </source>
</reference>
<evidence type="ECO:0000313" key="5">
    <source>
        <dbReference type="Proteomes" id="UP000250140"/>
    </source>
</evidence>
<dbReference type="GO" id="GO:0008270">
    <property type="term" value="F:zinc ion binding"/>
    <property type="evidence" value="ECO:0007669"/>
    <property type="project" value="UniProtKB-KW"/>
</dbReference>
<dbReference type="InterPro" id="IPR013087">
    <property type="entry name" value="Znf_C2H2_type"/>
</dbReference>
<dbReference type="OrthoDB" id="3945089at2759"/>